<gene>
    <name evidence="3" type="ORF">ACFFSY_07800</name>
</gene>
<sequence length="65" mass="6888">MVHPWVTTMVIAFGILVAIIGVIAYLRMYKNSAWSPTGSKHAAKQATAASAAEEEVPGAANNDKM</sequence>
<feature type="region of interest" description="Disordered" evidence="1">
    <location>
        <begin position="44"/>
        <end position="65"/>
    </location>
</feature>
<evidence type="ECO:0000256" key="1">
    <source>
        <dbReference type="SAM" id="MobiDB-lite"/>
    </source>
</evidence>
<organism evidence="3 4">
    <name type="scientific">Paenibacillus aurantiacus</name>
    <dbReference type="NCBI Taxonomy" id="1936118"/>
    <lineage>
        <taxon>Bacteria</taxon>
        <taxon>Bacillati</taxon>
        <taxon>Bacillota</taxon>
        <taxon>Bacilli</taxon>
        <taxon>Bacillales</taxon>
        <taxon>Paenibacillaceae</taxon>
        <taxon>Paenibacillus</taxon>
    </lineage>
</organism>
<name>A0ABV5KKS3_9BACL</name>
<evidence type="ECO:0000313" key="4">
    <source>
        <dbReference type="Proteomes" id="UP001589747"/>
    </source>
</evidence>
<proteinExistence type="predicted"/>
<protein>
    <submittedName>
        <fullName evidence="3">Uncharacterized protein</fullName>
    </submittedName>
</protein>
<keyword evidence="2" id="KW-0472">Membrane</keyword>
<comment type="caution">
    <text evidence="3">The sequence shown here is derived from an EMBL/GenBank/DDBJ whole genome shotgun (WGS) entry which is preliminary data.</text>
</comment>
<evidence type="ECO:0000256" key="2">
    <source>
        <dbReference type="SAM" id="Phobius"/>
    </source>
</evidence>
<dbReference type="RefSeq" id="WP_377492405.1">
    <property type="nucleotide sequence ID" value="NZ_JBHMDO010000015.1"/>
</dbReference>
<dbReference type="EMBL" id="JBHMDO010000015">
    <property type="protein sequence ID" value="MFB9325829.1"/>
    <property type="molecule type" value="Genomic_DNA"/>
</dbReference>
<accession>A0ABV5KKS3</accession>
<keyword evidence="2" id="KW-1133">Transmembrane helix</keyword>
<evidence type="ECO:0000313" key="3">
    <source>
        <dbReference type="EMBL" id="MFB9325829.1"/>
    </source>
</evidence>
<reference evidence="3 4" key="1">
    <citation type="submission" date="2024-09" db="EMBL/GenBank/DDBJ databases">
        <authorList>
            <person name="Sun Q."/>
            <person name="Mori K."/>
        </authorList>
    </citation>
    <scope>NUCLEOTIDE SEQUENCE [LARGE SCALE GENOMIC DNA]</scope>
    <source>
        <strain evidence="3 4">TISTR 2452</strain>
    </source>
</reference>
<feature type="transmembrane region" description="Helical" evidence="2">
    <location>
        <begin position="6"/>
        <end position="26"/>
    </location>
</feature>
<keyword evidence="4" id="KW-1185">Reference proteome</keyword>
<keyword evidence="2" id="KW-0812">Transmembrane</keyword>
<dbReference type="Proteomes" id="UP001589747">
    <property type="component" value="Unassembled WGS sequence"/>
</dbReference>